<keyword evidence="5" id="KW-0677">Repeat</keyword>
<dbReference type="InterPro" id="IPR036364">
    <property type="entry name" value="SEA_dom_sf"/>
</dbReference>
<dbReference type="PANTHER" id="PTHR24037">
    <property type="entry name" value="HEART DEVELOPMENT PROTEIN WITH EGF-LIKE DOMAINS 1"/>
    <property type="match status" value="1"/>
</dbReference>
<evidence type="ECO:0000256" key="11">
    <source>
        <dbReference type="SAM" id="Phobius"/>
    </source>
</evidence>
<dbReference type="PROSITE" id="PS50026">
    <property type="entry name" value="EGF_3"/>
    <property type="match status" value="1"/>
</dbReference>
<gene>
    <name evidence="15" type="primary">LOC100367161</name>
</gene>
<comment type="subcellular location">
    <subcellularLocation>
        <location evidence="1">Cell membrane</location>
    </subcellularLocation>
</comment>
<dbReference type="Gene3D" id="3.30.70.960">
    <property type="entry name" value="SEA domain"/>
    <property type="match status" value="1"/>
</dbReference>
<feature type="compositionally biased region" description="Polar residues" evidence="10">
    <location>
        <begin position="641"/>
        <end position="658"/>
    </location>
</feature>
<protein>
    <submittedName>
        <fullName evidence="15">Mucin-22-like</fullName>
    </submittedName>
</protein>
<feature type="region of interest" description="Disordered" evidence="10">
    <location>
        <begin position="641"/>
        <end position="666"/>
    </location>
</feature>
<comment type="caution">
    <text evidence="9">Lacks conserved residue(s) required for the propagation of feature annotation.</text>
</comment>
<dbReference type="PROSITE" id="PS50024">
    <property type="entry name" value="SEA"/>
    <property type="match status" value="1"/>
</dbReference>
<organism evidence="14 15">
    <name type="scientific">Saccoglossus kowalevskii</name>
    <name type="common">Acorn worm</name>
    <dbReference type="NCBI Taxonomy" id="10224"/>
    <lineage>
        <taxon>Eukaryota</taxon>
        <taxon>Metazoa</taxon>
        <taxon>Hemichordata</taxon>
        <taxon>Enteropneusta</taxon>
        <taxon>Harrimaniidae</taxon>
        <taxon>Saccoglossus</taxon>
    </lineage>
</organism>
<keyword evidence="2" id="KW-1003">Cell membrane</keyword>
<keyword evidence="4" id="KW-0732">Signal</keyword>
<dbReference type="GeneID" id="100367161"/>
<evidence type="ECO:0000313" key="14">
    <source>
        <dbReference type="Proteomes" id="UP000694865"/>
    </source>
</evidence>
<keyword evidence="8" id="KW-0325">Glycoprotein</keyword>
<evidence type="ECO:0000259" key="13">
    <source>
        <dbReference type="PROSITE" id="PS50026"/>
    </source>
</evidence>
<dbReference type="InterPro" id="IPR000742">
    <property type="entry name" value="EGF"/>
</dbReference>
<feature type="region of interest" description="Disordered" evidence="10">
    <location>
        <begin position="1000"/>
        <end position="1043"/>
    </location>
</feature>
<dbReference type="SMART" id="SM00181">
    <property type="entry name" value="EGF"/>
    <property type="match status" value="2"/>
</dbReference>
<evidence type="ECO:0000256" key="6">
    <source>
        <dbReference type="ARBA" id="ARBA00023136"/>
    </source>
</evidence>
<evidence type="ECO:0000256" key="8">
    <source>
        <dbReference type="ARBA" id="ARBA00023180"/>
    </source>
</evidence>
<dbReference type="SUPFAM" id="SSF82671">
    <property type="entry name" value="SEA domain"/>
    <property type="match status" value="1"/>
</dbReference>
<dbReference type="Proteomes" id="UP000694865">
    <property type="component" value="Unplaced"/>
</dbReference>
<evidence type="ECO:0000313" key="15">
    <source>
        <dbReference type="RefSeq" id="XP_006815258.1"/>
    </source>
</evidence>
<keyword evidence="14" id="KW-1185">Reference proteome</keyword>
<dbReference type="InterPro" id="IPR000082">
    <property type="entry name" value="SEA_dom"/>
</dbReference>
<keyword evidence="3 9" id="KW-0245">EGF-like domain</keyword>
<name>A0ABM0M5G7_SACKO</name>
<evidence type="ECO:0000256" key="2">
    <source>
        <dbReference type="ARBA" id="ARBA00022475"/>
    </source>
</evidence>
<keyword evidence="6 11" id="KW-0472">Membrane</keyword>
<feature type="compositionally biased region" description="Polar residues" evidence="10">
    <location>
        <begin position="1081"/>
        <end position="1096"/>
    </location>
</feature>
<keyword evidence="11" id="KW-0812">Transmembrane</keyword>
<accession>A0ABM0M5G7</accession>
<evidence type="ECO:0000256" key="3">
    <source>
        <dbReference type="ARBA" id="ARBA00022536"/>
    </source>
</evidence>
<keyword evidence="7" id="KW-1015">Disulfide bond</keyword>
<evidence type="ECO:0000256" key="5">
    <source>
        <dbReference type="ARBA" id="ARBA00022737"/>
    </source>
</evidence>
<dbReference type="PANTHER" id="PTHR24037:SF11">
    <property type="entry name" value="MUCIN-2-LIKE"/>
    <property type="match status" value="1"/>
</dbReference>
<dbReference type="RefSeq" id="XP_006815258.1">
    <property type="nucleotide sequence ID" value="XM_006815195.1"/>
</dbReference>
<feature type="region of interest" description="Disordered" evidence="10">
    <location>
        <begin position="1081"/>
        <end position="1105"/>
    </location>
</feature>
<evidence type="ECO:0000256" key="7">
    <source>
        <dbReference type="ARBA" id="ARBA00023157"/>
    </source>
</evidence>
<evidence type="ECO:0000256" key="4">
    <source>
        <dbReference type="ARBA" id="ARBA00022729"/>
    </source>
</evidence>
<feature type="transmembrane region" description="Helical" evidence="11">
    <location>
        <begin position="888"/>
        <end position="915"/>
    </location>
</feature>
<evidence type="ECO:0000256" key="9">
    <source>
        <dbReference type="PROSITE-ProRule" id="PRU00076"/>
    </source>
</evidence>
<evidence type="ECO:0000256" key="1">
    <source>
        <dbReference type="ARBA" id="ARBA00004236"/>
    </source>
</evidence>
<proteinExistence type="predicted"/>
<evidence type="ECO:0000256" key="10">
    <source>
        <dbReference type="SAM" id="MobiDB-lite"/>
    </source>
</evidence>
<dbReference type="Pfam" id="PF01390">
    <property type="entry name" value="SEA"/>
    <property type="match status" value="1"/>
</dbReference>
<keyword evidence="11" id="KW-1133">Transmembrane helix</keyword>
<dbReference type="Gene3D" id="2.10.25.10">
    <property type="entry name" value="Laminin"/>
    <property type="match status" value="1"/>
</dbReference>
<evidence type="ECO:0000259" key="12">
    <source>
        <dbReference type="PROSITE" id="PS50024"/>
    </source>
</evidence>
<feature type="compositionally biased region" description="Polar residues" evidence="10">
    <location>
        <begin position="1024"/>
        <end position="1034"/>
    </location>
</feature>
<feature type="domain" description="SEA" evidence="12">
    <location>
        <begin position="715"/>
        <end position="832"/>
    </location>
</feature>
<feature type="domain" description="EGF-like" evidence="13">
    <location>
        <begin position="831"/>
        <end position="871"/>
    </location>
</feature>
<sequence length="1122" mass="120156">MSSGSSTDVNLGETVSFSLDITITGSGTSTHTGYAVFQVFLSLDSAGTSPLFTETGTTTMQGIDLTTVSPVTVTDISAEIDLSSETTCTFAYVCVDMNPVQGTWVLDAAASNNVGCTSVNCILPPVTISSVTVTSDSLSFSVGETKTLTLNVTLSCSSGEVTGTDLYLINVYMATDDVGSNPSTKEEATIVNNDQTLSVTTDAELTGVLVTLTTDCTSFSHVCVDVGPSASATWQLDAGGTGCVAIATCIDPVLISQVSVTLDSSDVTIQLGASNIVTVDITLTSSSGDDITGVDLYKAMGYLASGVSGDNPQPPNKVEGTIPDNSVTLTSSTSATLSGIVFDFNFNGLSSCDVDESNIYDNICVDVSPSDSASWMLRSNSNNMGCVTVTCQGVVTTVGTVVVFQTTLSVAVPLVVQEFSIMYDQNKIDVVHSDVVLTIMVDVTIASSPISNGIHGDKNWKIDIFAAETETGLNATESLPVTLNSEEISYDLNPGENVIFEDVTVTLPLTSCVGTVYACVKVEPHVEADWTLDIENAVNIKCEPIECSPAGAPTTHNITTQLVSAAETTEKSVPATITTYVVLPDSSDTVSTQILTSQSLFTTDVTVTDTVIRSTSNQKPTTGLSTATGFSTATEFSTENLPSVSYGTTSAATSTQRQHQQDDASFSHRSISYSTGGCEDAGDLCSLDRYCLNDVSGYTCECKPSYYDINGTCTDADTYICDLRILEIAGDTATYLEELNNPTSSLFKHTSTQIENAMDAVFHNSSDYYGLDVLGFSSGSIRARFVLYFSSTSSTTMEDVKTKLQSEVKNGNGMVGGLTIDIDATIVEDYNDTACDNRHGNDCSDNADCIDLANGDFTCDCLEGYDDVSTARLSRPGRQCDLITEHTVYFLALAVSMGTTAGMIFVCITAFLIYLKKAREFNDSIKWSRLRQEHPKINSSIAINPAFIPDTGIEIHKINGPIRKWSDSYKDSRLQNQRTSYPEDTKLDRLVNEQPVVAVNNNQVTPRSFGKPKVPPKPSRKPPNFTSRPLTMQNPIPLGSTRDPKKIPFHQVRHSNKMPSLAEGFTLPHIHIVRHHRTASMPNQTTASLPSKTQEGAHTGHREGDVFRIPRARFFSLDASHI</sequence>
<reference evidence="15" key="1">
    <citation type="submission" date="2025-08" db="UniProtKB">
        <authorList>
            <consortium name="RefSeq"/>
        </authorList>
    </citation>
    <scope>IDENTIFICATION</scope>
    <source>
        <tissue evidence="15">Testes</tissue>
    </source>
</reference>